<dbReference type="InterPro" id="IPR037294">
    <property type="entry name" value="ABC_BtuC-like"/>
</dbReference>
<feature type="transmembrane region" description="Helical" evidence="7">
    <location>
        <begin position="122"/>
        <end position="144"/>
    </location>
</feature>
<dbReference type="Pfam" id="PF00950">
    <property type="entry name" value="ABC-3"/>
    <property type="match status" value="1"/>
</dbReference>
<dbReference type="OrthoDB" id="9180660at2"/>
<evidence type="ECO:0000256" key="7">
    <source>
        <dbReference type="SAM" id="Phobius"/>
    </source>
</evidence>
<dbReference type="GO" id="GO:0043190">
    <property type="term" value="C:ATP-binding cassette (ABC) transporter complex"/>
    <property type="evidence" value="ECO:0007669"/>
    <property type="project" value="InterPro"/>
</dbReference>
<evidence type="ECO:0000313" key="8">
    <source>
        <dbReference type="EMBL" id="SDW77299.1"/>
    </source>
</evidence>
<comment type="similarity">
    <text evidence="2 6">Belongs to the ABC-3 integral membrane protein family.</text>
</comment>
<proteinExistence type="inferred from homology"/>
<keyword evidence="4 7" id="KW-1133">Transmembrane helix</keyword>
<dbReference type="RefSeq" id="WP_093031139.1">
    <property type="nucleotide sequence ID" value="NZ_FNNZ01000008.1"/>
</dbReference>
<feature type="transmembrane region" description="Helical" evidence="7">
    <location>
        <begin position="12"/>
        <end position="35"/>
    </location>
</feature>
<organism evidence="8 9">
    <name type="scientific">Thiocapsa roseopersicina</name>
    <dbReference type="NCBI Taxonomy" id="1058"/>
    <lineage>
        <taxon>Bacteria</taxon>
        <taxon>Pseudomonadati</taxon>
        <taxon>Pseudomonadota</taxon>
        <taxon>Gammaproteobacteria</taxon>
        <taxon>Chromatiales</taxon>
        <taxon>Chromatiaceae</taxon>
        <taxon>Thiocapsa</taxon>
    </lineage>
</organism>
<dbReference type="InterPro" id="IPR001626">
    <property type="entry name" value="ABC_TroCD"/>
</dbReference>
<keyword evidence="5 7" id="KW-0472">Membrane</keyword>
<dbReference type="STRING" id="1058.SAMN05421783_108105"/>
<evidence type="ECO:0000256" key="1">
    <source>
        <dbReference type="ARBA" id="ARBA00004141"/>
    </source>
</evidence>
<dbReference type="EMBL" id="FNNZ01000008">
    <property type="protein sequence ID" value="SDW77299.1"/>
    <property type="molecule type" value="Genomic_DNA"/>
</dbReference>
<keyword evidence="6" id="KW-0813">Transport</keyword>
<feature type="transmembrane region" description="Helical" evidence="7">
    <location>
        <begin position="87"/>
        <end position="110"/>
    </location>
</feature>
<gene>
    <name evidence="8" type="ORF">SAMN05421783_108105</name>
</gene>
<dbReference type="GO" id="GO:0010043">
    <property type="term" value="P:response to zinc ion"/>
    <property type="evidence" value="ECO:0007669"/>
    <property type="project" value="TreeGrafter"/>
</dbReference>
<evidence type="ECO:0000256" key="2">
    <source>
        <dbReference type="ARBA" id="ARBA00008034"/>
    </source>
</evidence>
<evidence type="ECO:0000256" key="4">
    <source>
        <dbReference type="ARBA" id="ARBA00022989"/>
    </source>
</evidence>
<dbReference type="AlphaFoldDB" id="A0A1H2WB91"/>
<feature type="transmembrane region" description="Helical" evidence="7">
    <location>
        <begin position="42"/>
        <end position="67"/>
    </location>
</feature>
<comment type="subcellular location">
    <subcellularLocation>
        <location evidence="6">Cell membrane</location>
        <topology evidence="6">Multi-pass membrane protein</topology>
    </subcellularLocation>
    <subcellularLocation>
        <location evidence="1">Membrane</location>
        <topology evidence="1">Multi-pass membrane protein</topology>
    </subcellularLocation>
</comment>
<dbReference type="Proteomes" id="UP000198816">
    <property type="component" value="Unassembled WGS sequence"/>
</dbReference>
<sequence length="276" mass="28557">MSALDLVLDPLFRLPLITGMAIALVLPPIGALLLLRDEWLAALGLAHLAAASALLGLALGLPAVLGAPLGALAGGAVKSFTGARGNLAYGFMILFGWSALFLIAANTSLGATLGHALVDGQLYFAGALELIAALALAGLAAAALPRLIPLLMRARFFPHDETANRLPAHRWHLSFDLLTALAMAIGTATVGLMGAFALVLVPAWIAFRIAPGWTWTLVLCGLIGAGGYLLAYLAALTLDQPFGPVLVAALITLAATVEAGRGLIGITRARLRRKQR</sequence>
<dbReference type="GO" id="GO:0055085">
    <property type="term" value="P:transmembrane transport"/>
    <property type="evidence" value="ECO:0007669"/>
    <property type="project" value="InterPro"/>
</dbReference>
<feature type="transmembrane region" description="Helical" evidence="7">
    <location>
        <begin position="213"/>
        <end position="236"/>
    </location>
</feature>
<protein>
    <submittedName>
        <fullName evidence="8">Zinc transport system permease protein</fullName>
    </submittedName>
</protein>
<evidence type="ECO:0000256" key="3">
    <source>
        <dbReference type="ARBA" id="ARBA00022692"/>
    </source>
</evidence>
<keyword evidence="9" id="KW-1185">Reference proteome</keyword>
<feature type="transmembrane region" description="Helical" evidence="7">
    <location>
        <begin position="177"/>
        <end position="201"/>
    </location>
</feature>
<feature type="transmembrane region" description="Helical" evidence="7">
    <location>
        <begin position="242"/>
        <end position="264"/>
    </location>
</feature>
<keyword evidence="3 6" id="KW-0812">Transmembrane</keyword>
<dbReference type="PANTHER" id="PTHR30477:SF19">
    <property type="entry name" value="METAL ABC TRANSPORTER PERMEASE"/>
    <property type="match status" value="1"/>
</dbReference>
<dbReference type="SUPFAM" id="SSF81345">
    <property type="entry name" value="ABC transporter involved in vitamin B12 uptake, BtuC"/>
    <property type="match status" value="1"/>
</dbReference>
<name>A0A1H2WB91_THIRO</name>
<evidence type="ECO:0000256" key="6">
    <source>
        <dbReference type="RuleBase" id="RU003943"/>
    </source>
</evidence>
<evidence type="ECO:0000256" key="5">
    <source>
        <dbReference type="ARBA" id="ARBA00023136"/>
    </source>
</evidence>
<accession>A0A1H2WB91</accession>
<reference evidence="9" key="1">
    <citation type="submission" date="2016-10" db="EMBL/GenBank/DDBJ databases">
        <authorList>
            <person name="Varghese N."/>
            <person name="Submissions S."/>
        </authorList>
    </citation>
    <scope>NUCLEOTIDE SEQUENCE [LARGE SCALE GENOMIC DNA]</scope>
    <source>
        <strain evidence="9">DSM 217</strain>
    </source>
</reference>
<dbReference type="PANTHER" id="PTHR30477">
    <property type="entry name" value="ABC-TRANSPORTER METAL-BINDING PROTEIN"/>
    <property type="match status" value="1"/>
</dbReference>
<evidence type="ECO:0000313" key="9">
    <source>
        <dbReference type="Proteomes" id="UP000198816"/>
    </source>
</evidence>